<reference evidence="2" key="1">
    <citation type="submission" date="2012-07" db="EMBL/GenBank/DDBJ databases">
        <title>Genome of the Chinese tree shrew, a rising model animal genetically related to primates.</title>
        <authorList>
            <person name="Zhang G."/>
            <person name="Fan Y."/>
            <person name="Yao Y."/>
            <person name="Huang Z."/>
        </authorList>
    </citation>
    <scope>NUCLEOTIDE SEQUENCE [LARGE SCALE GENOMIC DNA]</scope>
</reference>
<dbReference type="Proteomes" id="UP000011518">
    <property type="component" value="Unassembled WGS sequence"/>
</dbReference>
<name>L9LAY6_TUPCH</name>
<dbReference type="InParanoid" id="L9LAY6"/>
<protein>
    <submittedName>
        <fullName evidence="1">Uncharacterized protein</fullName>
    </submittedName>
</protein>
<evidence type="ECO:0000313" key="1">
    <source>
        <dbReference type="EMBL" id="ELW72038.1"/>
    </source>
</evidence>
<reference evidence="2" key="2">
    <citation type="journal article" date="2013" name="Nat. Commun.">
        <title>Genome of the Chinese tree shrew.</title>
        <authorList>
            <person name="Fan Y."/>
            <person name="Huang Z.Y."/>
            <person name="Cao C.C."/>
            <person name="Chen C.S."/>
            <person name="Chen Y.X."/>
            <person name="Fan D.D."/>
            <person name="He J."/>
            <person name="Hou H.L."/>
            <person name="Hu L."/>
            <person name="Hu X.T."/>
            <person name="Jiang X.T."/>
            <person name="Lai R."/>
            <person name="Lang Y.S."/>
            <person name="Liang B."/>
            <person name="Liao S.G."/>
            <person name="Mu D."/>
            <person name="Ma Y.Y."/>
            <person name="Niu Y.Y."/>
            <person name="Sun X.Q."/>
            <person name="Xia J.Q."/>
            <person name="Xiao J."/>
            <person name="Xiong Z.Q."/>
            <person name="Xu L."/>
            <person name="Yang L."/>
            <person name="Zhang Y."/>
            <person name="Zhao W."/>
            <person name="Zhao X.D."/>
            <person name="Zheng Y.T."/>
            <person name="Zhou J.M."/>
            <person name="Zhu Y.B."/>
            <person name="Zhang G.J."/>
            <person name="Wang J."/>
            <person name="Yao Y.G."/>
        </authorList>
    </citation>
    <scope>NUCLEOTIDE SEQUENCE [LARGE SCALE GENOMIC DNA]</scope>
</reference>
<evidence type="ECO:0000313" key="2">
    <source>
        <dbReference type="Proteomes" id="UP000011518"/>
    </source>
</evidence>
<accession>L9LAY6</accession>
<dbReference type="AlphaFoldDB" id="L9LAY6"/>
<sequence length="150" mass="15447">MAGRAQVPVRVAGRAQVPVRMAGRAQVPVRVAGWGSGPAGLRARSGPSLNPLPWPALLLGAAPQGSEGTRRAFVQAAGNGCGSDCLQAGYRQQTRHTRLILIAALVISPPSRTVGVNEGLIGKSAPALRGPNYSSLNPTPAYSLMGYVSL</sequence>
<keyword evidence="2" id="KW-1185">Reference proteome</keyword>
<proteinExistence type="predicted"/>
<organism evidence="1 2">
    <name type="scientific">Tupaia chinensis</name>
    <name type="common">Chinese tree shrew</name>
    <name type="synonym">Tupaia belangeri chinensis</name>
    <dbReference type="NCBI Taxonomy" id="246437"/>
    <lineage>
        <taxon>Eukaryota</taxon>
        <taxon>Metazoa</taxon>
        <taxon>Chordata</taxon>
        <taxon>Craniata</taxon>
        <taxon>Vertebrata</taxon>
        <taxon>Euteleostomi</taxon>
        <taxon>Mammalia</taxon>
        <taxon>Eutheria</taxon>
        <taxon>Euarchontoglires</taxon>
        <taxon>Scandentia</taxon>
        <taxon>Tupaiidae</taxon>
        <taxon>Tupaia</taxon>
    </lineage>
</organism>
<dbReference type="EMBL" id="KB320448">
    <property type="protein sequence ID" value="ELW72038.1"/>
    <property type="molecule type" value="Genomic_DNA"/>
</dbReference>
<gene>
    <name evidence="1" type="ORF">TREES_T100010471</name>
</gene>